<name>A0A1H3VRM2_9BACI</name>
<dbReference type="Pfam" id="PF00528">
    <property type="entry name" value="BPD_transp_1"/>
    <property type="match status" value="1"/>
</dbReference>
<evidence type="ECO:0000256" key="5">
    <source>
        <dbReference type="ARBA" id="ARBA00022989"/>
    </source>
</evidence>
<keyword evidence="11" id="KW-1185">Reference proteome</keyword>
<evidence type="ECO:0000256" key="2">
    <source>
        <dbReference type="ARBA" id="ARBA00022448"/>
    </source>
</evidence>
<keyword evidence="4 7" id="KW-0812">Transmembrane</keyword>
<reference evidence="10 11" key="1">
    <citation type="submission" date="2016-10" db="EMBL/GenBank/DDBJ databases">
        <authorList>
            <person name="de Groot N.N."/>
        </authorList>
    </citation>
    <scope>NUCLEOTIDE SEQUENCE [LARGE SCALE GENOMIC DNA]</scope>
    <source>
        <strain evidence="10 11">CCM7597</strain>
    </source>
</reference>
<evidence type="ECO:0000313" key="10">
    <source>
        <dbReference type="EMBL" id="SDZ77410.1"/>
    </source>
</evidence>
<dbReference type="CDD" id="cd06261">
    <property type="entry name" value="TM_PBP2"/>
    <property type="match status" value="1"/>
</dbReference>
<keyword evidence="5 7" id="KW-1133">Transmembrane helix</keyword>
<dbReference type="RefSeq" id="WP_093041180.1">
    <property type="nucleotide sequence ID" value="NZ_FNQR01000001.1"/>
</dbReference>
<evidence type="ECO:0000256" key="7">
    <source>
        <dbReference type="RuleBase" id="RU363032"/>
    </source>
</evidence>
<feature type="transmembrane region" description="Helical" evidence="7">
    <location>
        <begin position="279"/>
        <end position="300"/>
    </location>
</feature>
<feature type="transmembrane region" description="Helical" evidence="7">
    <location>
        <begin position="234"/>
        <end position="256"/>
    </location>
</feature>
<keyword evidence="2 7" id="KW-0813">Transport</keyword>
<gene>
    <name evidence="10" type="ORF">SAMN05421743_101151</name>
</gene>
<dbReference type="SUPFAM" id="SSF161098">
    <property type="entry name" value="MetI-like"/>
    <property type="match status" value="1"/>
</dbReference>
<feature type="transmembrane region" description="Helical" evidence="7">
    <location>
        <begin position="49"/>
        <end position="71"/>
    </location>
</feature>
<organism evidence="10 11">
    <name type="scientific">Thalassobacillus cyri</name>
    <dbReference type="NCBI Taxonomy" id="571932"/>
    <lineage>
        <taxon>Bacteria</taxon>
        <taxon>Bacillati</taxon>
        <taxon>Bacillota</taxon>
        <taxon>Bacilli</taxon>
        <taxon>Bacillales</taxon>
        <taxon>Bacillaceae</taxon>
        <taxon>Thalassobacillus</taxon>
    </lineage>
</organism>
<evidence type="ECO:0000256" key="6">
    <source>
        <dbReference type="ARBA" id="ARBA00023136"/>
    </source>
</evidence>
<protein>
    <submittedName>
        <fullName evidence="10">Putative chitobiose transport system permease protein</fullName>
    </submittedName>
</protein>
<feature type="transmembrane region" description="Helical" evidence="7">
    <location>
        <begin position="107"/>
        <end position="134"/>
    </location>
</feature>
<evidence type="ECO:0000256" key="3">
    <source>
        <dbReference type="ARBA" id="ARBA00022475"/>
    </source>
</evidence>
<accession>A0A1H3VRM2</accession>
<keyword evidence="3" id="KW-1003">Cell membrane</keyword>
<dbReference type="Gene3D" id="1.10.3720.10">
    <property type="entry name" value="MetI-like"/>
    <property type="match status" value="1"/>
</dbReference>
<dbReference type="STRING" id="571932.SAMN05421743_101151"/>
<dbReference type="EMBL" id="FNQR01000001">
    <property type="protein sequence ID" value="SDZ77410.1"/>
    <property type="molecule type" value="Genomic_DNA"/>
</dbReference>
<comment type="subcellular location">
    <subcellularLocation>
        <location evidence="1 7">Cell membrane</location>
        <topology evidence="1 7">Multi-pass membrane protein</topology>
    </subcellularLocation>
</comment>
<dbReference type="InterPro" id="IPR035906">
    <property type="entry name" value="MetI-like_sf"/>
</dbReference>
<dbReference type="GO" id="GO:0055085">
    <property type="term" value="P:transmembrane transport"/>
    <property type="evidence" value="ECO:0007669"/>
    <property type="project" value="InterPro"/>
</dbReference>
<dbReference type="InterPro" id="IPR000515">
    <property type="entry name" value="MetI-like"/>
</dbReference>
<dbReference type="AlphaFoldDB" id="A0A1H3VRM2"/>
<dbReference type="PROSITE" id="PS50928">
    <property type="entry name" value="ABC_TM1"/>
    <property type="match status" value="1"/>
</dbReference>
<sequence>MEQNSGALKQNPKPNVPIEDRQNPKSDPTVIKGPRKKTKPTQRKVIQKAAAYITLIFVSLIMVGPFLWLLATALKSGSENIFAYPPKFIPESPTLSNFTAVLEYFPFFTYLMNSTIVAVLTVGANLLFCSLAAYPLARMNFRGKNIVFILIISTMMIPFQLLMIPIYILALNLGLQNTYLGLVLPHATTAFGIFLMRQAFLTIPYELDESARMDGANAFQVWWKILMPLVRPSLVTLAIFTFMMAWGDFLWPLIILNDQSMYTLPLGVQSLQGNFSSNWRYIAAGSIISVLPIIIVFAILQRYFIAGAMKGAVKG</sequence>
<keyword evidence="6 7" id="KW-0472">Membrane</keyword>
<comment type="similarity">
    <text evidence="7">Belongs to the binding-protein-dependent transport system permease family.</text>
</comment>
<dbReference type="GO" id="GO:0005886">
    <property type="term" value="C:plasma membrane"/>
    <property type="evidence" value="ECO:0007669"/>
    <property type="project" value="UniProtKB-SubCell"/>
</dbReference>
<feature type="transmembrane region" description="Helical" evidence="7">
    <location>
        <begin position="146"/>
        <end position="170"/>
    </location>
</feature>
<evidence type="ECO:0000313" key="11">
    <source>
        <dbReference type="Proteomes" id="UP000198584"/>
    </source>
</evidence>
<evidence type="ECO:0000256" key="4">
    <source>
        <dbReference type="ARBA" id="ARBA00022692"/>
    </source>
</evidence>
<evidence type="ECO:0000256" key="1">
    <source>
        <dbReference type="ARBA" id="ARBA00004651"/>
    </source>
</evidence>
<dbReference type="PANTHER" id="PTHR43744:SF3">
    <property type="entry name" value="LACTOSE TRANSPORT SYSTEM PERMEASE PROTEIN LACG"/>
    <property type="match status" value="1"/>
</dbReference>
<dbReference type="PANTHER" id="PTHR43744">
    <property type="entry name" value="ABC TRANSPORTER PERMEASE PROTEIN MG189-RELATED-RELATED"/>
    <property type="match status" value="1"/>
</dbReference>
<proteinExistence type="inferred from homology"/>
<dbReference type="OrthoDB" id="9771544at2"/>
<feature type="domain" description="ABC transmembrane type-1" evidence="9">
    <location>
        <begin position="111"/>
        <end position="300"/>
    </location>
</feature>
<feature type="transmembrane region" description="Helical" evidence="7">
    <location>
        <begin position="182"/>
        <end position="203"/>
    </location>
</feature>
<evidence type="ECO:0000259" key="9">
    <source>
        <dbReference type="PROSITE" id="PS50928"/>
    </source>
</evidence>
<dbReference type="Proteomes" id="UP000198584">
    <property type="component" value="Unassembled WGS sequence"/>
</dbReference>
<evidence type="ECO:0000256" key="8">
    <source>
        <dbReference type="SAM" id="MobiDB-lite"/>
    </source>
</evidence>
<feature type="region of interest" description="Disordered" evidence="8">
    <location>
        <begin position="1"/>
        <end position="41"/>
    </location>
</feature>